<dbReference type="Pfam" id="PF13538">
    <property type="entry name" value="UvrD_C_2"/>
    <property type="match status" value="1"/>
</dbReference>
<accession>A0A9D9N3V1</accession>
<dbReference type="Pfam" id="PF13604">
    <property type="entry name" value="AAA_30"/>
    <property type="match status" value="1"/>
</dbReference>
<dbReference type="AlphaFoldDB" id="A0A9D9N3V1"/>
<dbReference type="SUPFAM" id="SSF52540">
    <property type="entry name" value="P-loop containing nucleoside triphosphate hydrolases"/>
    <property type="match status" value="1"/>
</dbReference>
<dbReference type="Proteomes" id="UP000823641">
    <property type="component" value="Unassembled WGS sequence"/>
</dbReference>
<evidence type="ECO:0000313" key="3">
    <source>
        <dbReference type="Proteomes" id="UP000823641"/>
    </source>
</evidence>
<gene>
    <name evidence="2" type="ORF">IAA73_02630</name>
</gene>
<dbReference type="InterPro" id="IPR050534">
    <property type="entry name" value="Coronavir_polyprotein_1ab"/>
</dbReference>
<dbReference type="CDD" id="cd18809">
    <property type="entry name" value="SF1_C_RecD"/>
    <property type="match status" value="1"/>
</dbReference>
<evidence type="ECO:0000313" key="2">
    <source>
        <dbReference type="EMBL" id="MBO8459213.1"/>
    </source>
</evidence>
<dbReference type="InterPro" id="IPR027417">
    <property type="entry name" value="P-loop_NTPase"/>
</dbReference>
<organism evidence="2 3">
    <name type="scientific">Candidatus Gallipaludibacter merdavium</name>
    <dbReference type="NCBI Taxonomy" id="2840839"/>
    <lineage>
        <taxon>Bacteria</taxon>
        <taxon>Pseudomonadati</taxon>
        <taxon>Bacteroidota</taxon>
        <taxon>Bacteroidia</taxon>
        <taxon>Bacteroidales</taxon>
        <taxon>Candidatus Gallipaludibacter</taxon>
    </lineage>
</organism>
<proteinExistence type="predicted"/>
<dbReference type="Gene3D" id="3.40.50.300">
    <property type="entry name" value="P-loop containing nucleotide triphosphate hydrolases"/>
    <property type="match status" value="2"/>
</dbReference>
<dbReference type="CDD" id="cd17933">
    <property type="entry name" value="DEXSc_RecD-like"/>
    <property type="match status" value="1"/>
</dbReference>
<dbReference type="InterPro" id="IPR027785">
    <property type="entry name" value="UvrD-like_helicase_C"/>
</dbReference>
<sequence>MIEHFLQTKITEQLPFQPTEQQAELIAGLASYLTDTTPRRVFLLKGYAGTGKTSVISALVKALKQLERKTVLLAPTGRAAKVLSAYAGQTAYTIHKKIYRCRAFGDYRFSLSENLHTDTLFIVDESSMIANGGGENSGFGSGRLLDDLISYVYSGQRCTLILLGDNAQLPPVMQENSLAMSREWLEGYGLQVHEYELTQVVRQAMQSGILHNATLLRQAIAENDTHHPFPFRTEGFSDIRHLSGQDIIDELQHSYDQVGMEETIVVTRTNKRANLYNQGIRNRILYKEEEISNNDLIMVTRNNYFWTKPYDGIDFLANGDMLTINRIRKHQSLYDCHFVDVSLQALDYDWEIDATLLLDALHTESPDKGYELSNHLFQAVGEDYPEVTNKRKLIELIKENPYYNALQVKFAYAVTCHKAQGGQWKRVFIDQGLLSDDRIDTSYYRWLYTALTRATEQVYLINFEK</sequence>
<protein>
    <submittedName>
        <fullName evidence="2">AAA family ATPase</fullName>
    </submittedName>
</protein>
<comment type="caution">
    <text evidence="2">The sequence shown here is derived from an EMBL/GenBank/DDBJ whole genome shotgun (WGS) entry which is preliminary data.</text>
</comment>
<dbReference type="EMBL" id="JADIMG010000028">
    <property type="protein sequence ID" value="MBO8459213.1"/>
    <property type="molecule type" value="Genomic_DNA"/>
</dbReference>
<reference evidence="2" key="1">
    <citation type="submission" date="2020-10" db="EMBL/GenBank/DDBJ databases">
        <authorList>
            <person name="Gilroy R."/>
        </authorList>
    </citation>
    <scope>NUCLEOTIDE SEQUENCE</scope>
    <source>
        <strain evidence="2">G3-3990</strain>
    </source>
</reference>
<name>A0A9D9N3V1_9BACT</name>
<feature type="domain" description="UvrD-like helicase C-terminal" evidence="1">
    <location>
        <begin position="410"/>
        <end position="461"/>
    </location>
</feature>
<dbReference type="PANTHER" id="PTHR43788">
    <property type="entry name" value="DNA2/NAM7 HELICASE FAMILY MEMBER"/>
    <property type="match status" value="1"/>
</dbReference>
<evidence type="ECO:0000259" key="1">
    <source>
        <dbReference type="Pfam" id="PF13538"/>
    </source>
</evidence>
<reference evidence="2" key="2">
    <citation type="journal article" date="2021" name="PeerJ">
        <title>Extensive microbial diversity within the chicken gut microbiome revealed by metagenomics and culture.</title>
        <authorList>
            <person name="Gilroy R."/>
            <person name="Ravi A."/>
            <person name="Getino M."/>
            <person name="Pursley I."/>
            <person name="Horton D.L."/>
            <person name="Alikhan N.F."/>
            <person name="Baker D."/>
            <person name="Gharbi K."/>
            <person name="Hall N."/>
            <person name="Watson M."/>
            <person name="Adriaenssens E.M."/>
            <person name="Foster-Nyarko E."/>
            <person name="Jarju S."/>
            <person name="Secka A."/>
            <person name="Antonio M."/>
            <person name="Oren A."/>
            <person name="Chaudhuri R.R."/>
            <person name="La Ragione R."/>
            <person name="Hildebrand F."/>
            <person name="Pallen M.J."/>
        </authorList>
    </citation>
    <scope>NUCLEOTIDE SEQUENCE</scope>
    <source>
        <strain evidence="2">G3-3990</strain>
    </source>
</reference>